<sequence>MAGDKYKLTYFNLPALGESIRYLLHALDIPFEDHRIEFSEWPNLKPKIPTHQLPYLEVTDSSGKTVGYSESLAIARFVARQHNMIGETNDQYYKVERMIGQCMDIMHAFLDVFHNPERKEQLEDEFKKEKEPRLLGAIRMSLKESGGKFVAGDKPSLGDFVLLVAVEHAKLIDPHLTIHPEIAAHREAVLKAFPKLEAYIKQHPFVYPRMRQ</sequence>
<dbReference type="AlphaFoldDB" id="A0AAV2T653"/>
<comment type="function">
    <text evidence="2">Conjugation of reduced glutathione to a wide number of exogenous and endogenous hydrophobic electrophiles.</text>
</comment>
<name>A0AAV2T653_CALDB</name>
<dbReference type="Pfam" id="PF02798">
    <property type="entry name" value="GST_N"/>
    <property type="match status" value="1"/>
</dbReference>
<dbReference type="InterPro" id="IPR036249">
    <property type="entry name" value="Thioredoxin-like_sf"/>
</dbReference>
<evidence type="ECO:0000259" key="6">
    <source>
        <dbReference type="PROSITE" id="PS50405"/>
    </source>
</evidence>
<dbReference type="PROSITE" id="PS50405">
    <property type="entry name" value="GST_CTER"/>
    <property type="match status" value="1"/>
</dbReference>
<dbReference type="InterPro" id="IPR050213">
    <property type="entry name" value="GST_superfamily"/>
</dbReference>
<dbReference type="InterPro" id="IPR004045">
    <property type="entry name" value="Glutathione_S-Trfase_N"/>
</dbReference>
<organism evidence="7 8">
    <name type="scientific">Calicophoron daubneyi</name>
    <name type="common">Rumen fluke</name>
    <name type="synonym">Paramphistomum daubneyi</name>
    <dbReference type="NCBI Taxonomy" id="300641"/>
    <lineage>
        <taxon>Eukaryota</taxon>
        <taxon>Metazoa</taxon>
        <taxon>Spiralia</taxon>
        <taxon>Lophotrochozoa</taxon>
        <taxon>Platyhelminthes</taxon>
        <taxon>Trematoda</taxon>
        <taxon>Digenea</taxon>
        <taxon>Plagiorchiida</taxon>
        <taxon>Pronocephalata</taxon>
        <taxon>Paramphistomoidea</taxon>
        <taxon>Paramphistomidae</taxon>
        <taxon>Calicophoron</taxon>
    </lineage>
</organism>
<dbReference type="Gene3D" id="3.40.30.10">
    <property type="entry name" value="Glutaredoxin"/>
    <property type="match status" value="1"/>
</dbReference>
<evidence type="ECO:0000256" key="1">
    <source>
        <dbReference type="ARBA" id="ARBA00002446"/>
    </source>
</evidence>
<dbReference type="InterPro" id="IPR010987">
    <property type="entry name" value="Glutathione-S-Trfase_C-like"/>
</dbReference>
<evidence type="ECO:0008006" key="9">
    <source>
        <dbReference type="Google" id="ProtNLM"/>
    </source>
</evidence>
<dbReference type="GO" id="GO:0004364">
    <property type="term" value="F:glutathione transferase activity"/>
    <property type="evidence" value="ECO:0007669"/>
    <property type="project" value="UniProtKB-EC"/>
</dbReference>
<reference evidence="7" key="1">
    <citation type="submission" date="2024-06" db="EMBL/GenBank/DDBJ databases">
        <authorList>
            <person name="Liu X."/>
            <person name="Lenzi L."/>
            <person name="Haldenby T S."/>
            <person name="Uol C."/>
        </authorList>
    </citation>
    <scope>NUCLEOTIDE SEQUENCE</scope>
</reference>
<feature type="domain" description="GST N-terminal" evidence="5">
    <location>
        <begin position="4"/>
        <end position="86"/>
    </location>
</feature>
<dbReference type="EMBL" id="CAXLJL010000145">
    <property type="protein sequence ID" value="CAL5132927.1"/>
    <property type="molecule type" value="Genomic_DNA"/>
</dbReference>
<evidence type="ECO:0000313" key="8">
    <source>
        <dbReference type="Proteomes" id="UP001497525"/>
    </source>
</evidence>
<evidence type="ECO:0000313" key="7">
    <source>
        <dbReference type="EMBL" id="CAL5132927.1"/>
    </source>
</evidence>
<dbReference type="SFLD" id="SFLDS00019">
    <property type="entry name" value="Glutathione_Transferase_(cytos"/>
    <property type="match status" value="1"/>
</dbReference>
<dbReference type="CDD" id="cd03192">
    <property type="entry name" value="GST_C_Sigma_like"/>
    <property type="match status" value="1"/>
</dbReference>
<dbReference type="GO" id="GO:0006749">
    <property type="term" value="P:glutathione metabolic process"/>
    <property type="evidence" value="ECO:0007669"/>
    <property type="project" value="TreeGrafter"/>
</dbReference>
<dbReference type="SFLD" id="SFLDG01205">
    <property type="entry name" value="AMPS.1"/>
    <property type="match status" value="1"/>
</dbReference>
<evidence type="ECO:0000256" key="4">
    <source>
        <dbReference type="ARBA" id="ARBA00011738"/>
    </source>
</evidence>
<dbReference type="SFLD" id="SFLDG00363">
    <property type="entry name" value="AMPS_(cytGST):_Alpha-__Mu-__Pi"/>
    <property type="match status" value="1"/>
</dbReference>
<comment type="function">
    <text evidence="1">GST isoenzymes appear to play a central role in the parasite detoxification system. Other functions are also suspected including a role in increasing the solubility of haematin in the parasite gut.</text>
</comment>
<protein>
    <recommendedName>
        <fullName evidence="9">Glutathione S-transferase</fullName>
    </recommendedName>
</protein>
<evidence type="ECO:0000256" key="2">
    <source>
        <dbReference type="ARBA" id="ARBA00003701"/>
    </source>
</evidence>
<dbReference type="PROSITE" id="PS50404">
    <property type="entry name" value="GST_NTER"/>
    <property type="match status" value="1"/>
</dbReference>
<dbReference type="CDD" id="cd03039">
    <property type="entry name" value="GST_N_Sigma_like"/>
    <property type="match status" value="1"/>
</dbReference>
<dbReference type="SUPFAM" id="SSF47616">
    <property type="entry name" value="GST C-terminal domain-like"/>
    <property type="match status" value="1"/>
</dbReference>
<dbReference type="Proteomes" id="UP001497525">
    <property type="component" value="Unassembled WGS sequence"/>
</dbReference>
<accession>A0AAV2T653</accession>
<dbReference type="InterPro" id="IPR036282">
    <property type="entry name" value="Glutathione-S-Trfase_C_sf"/>
</dbReference>
<comment type="caution">
    <text evidence="7">The sequence shown here is derived from an EMBL/GenBank/DDBJ whole genome shotgun (WGS) entry which is preliminary data.</text>
</comment>
<proteinExistence type="inferred from homology"/>
<comment type="similarity">
    <text evidence="3">Belongs to the GST superfamily. Mu family.</text>
</comment>
<dbReference type="InterPro" id="IPR040079">
    <property type="entry name" value="Glutathione_S-Trfase"/>
</dbReference>
<comment type="subunit">
    <text evidence="4">Homodimer.</text>
</comment>
<dbReference type="Pfam" id="PF14497">
    <property type="entry name" value="GST_C_3"/>
    <property type="match status" value="1"/>
</dbReference>
<dbReference type="Gene3D" id="1.20.1050.10">
    <property type="match status" value="1"/>
</dbReference>
<feature type="domain" description="GST C-terminal" evidence="6">
    <location>
        <begin position="88"/>
        <end position="208"/>
    </location>
</feature>
<dbReference type="InterPro" id="IPR004046">
    <property type="entry name" value="GST_C"/>
</dbReference>
<evidence type="ECO:0000256" key="3">
    <source>
        <dbReference type="ARBA" id="ARBA00005861"/>
    </source>
</evidence>
<dbReference type="PANTHER" id="PTHR11571">
    <property type="entry name" value="GLUTATHIONE S-TRANSFERASE"/>
    <property type="match status" value="1"/>
</dbReference>
<evidence type="ECO:0000259" key="5">
    <source>
        <dbReference type="PROSITE" id="PS50404"/>
    </source>
</evidence>
<gene>
    <name evidence="7" type="ORF">CDAUBV1_LOCUS5807</name>
</gene>
<dbReference type="SUPFAM" id="SSF52833">
    <property type="entry name" value="Thioredoxin-like"/>
    <property type="match status" value="1"/>
</dbReference>